<accession>A0ABP8MZM5</accession>
<protein>
    <recommendedName>
        <fullName evidence="1">ADP ribosyltransferase domain-containing protein</fullName>
    </recommendedName>
</protein>
<dbReference type="SUPFAM" id="SSF56399">
    <property type="entry name" value="ADP-ribosylation"/>
    <property type="match status" value="1"/>
</dbReference>
<proteinExistence type="predicted"/>
<organism evidence="2 3">
    <name type="scientific">Nibrella saemangeumensis</name>
    <dbReference type="NCBI Taxonomy" id="1084526"/>
    <lineage>
        <taxon>Bacteria</taxon>
        <taxon>Pseudomonadati</taxon>
        <taxon>Bacteroidota</taxon>
        <taxon>Cytophagia</taxon>
        <taxon>Cytophagales</taxon>
        <taxon>Spirosomataceae</taxon>
        <taxon>Nibrella</taxon>
    </lineage>
</organism>
<dbReference type="Pfam" id="PF03496">
    <property type="entry name" value="ADPrib_exo_Tox"/>
    <property type="match status" value="1"/>
</dbReference>
<dbReference type="Gene3D" id="3.90.176.10">
    <property type="entry name" value="Toxin ADP-ribosyltransferase, Chain A, domain 1"/>
    <property type="match status" value="1"/>
</dbReference>
<name>A0ABP8MZM5_9BACT</name>
<sequence>MQIITEFTRSTYRDINRSLLAGVNTQQAIQLIDAVSGLPTLPGTTYRTFWVDDIAGYTEQLKTSKLITFRAFTSTSRSKGVAEQFNGNVRLTIEGKTGRDIAAWSDNLAEEETLYLPELTCRIKKVRTIKIGGKVWAVEAELVEL</sequence>
<keyword evidence="3" id="KW-1185">Reference proteome</keyword>
<dbReference type="RefSeq" id="WP_345244820.1">
    <property type="nucleotide sequence ID" value="NZ_BAABHD010000030.1"/>
</dbReference>
<dbReference type="PROSITE" id="PS51996">
    <property type="entry name" value="TR_MART"/>
    <property type="match status" value="1"/>
</dbReference>
<comment type="caution">
    <text evidence="2">The sequence shown here is derived from an EMBL/GenBank/DDBJ whole genome shotgun (WGS) entry which is preliminary data.</text>
</comment>
<reference evidence="3" key="1">
    <citation type="journal article" date="2019" name="Int. J. Syst. Evol. Microbiol.">
        <title>The Global Catalogue of Microorganisms (GCM) 10K type strain sequencing project: providing services to taxonomists for standard genome sequencing and annotation.</title>
        <authorList>
            <consortium name="The Broad Institute Genomics Platform"/>
            <consortium name="The Broad Institute Genome Sequencing Center for Infectious Disease"/>
            <person name="Wu L."/>
            <person name="Ma J."/>
        </authorList>
    </citation>
    <scope>NUCLEOTIDE SEQUENCE [LARGE SCALE GENOMIC DNA]</scope>
    <source>
        <strain evidence="3">JCM 17927</strain>
    </source>
</reference>
<dbReference type="InterPro" id="IPR003540">
    <property type="entry name" value="ADP-ribosyltransferase"/>
</dbReference>
<gene>
    <name evidence="2" type="ORF">GCM10023189_31450</name>
</gene>
<evidence type="ECO:0000313" key="3">
    <source>
        <dbReference type="Proteomes" id="UP001501175"/>
    </source>
</evidence>
<evidence type="ECO:0000259" key="1">
    <source>
        <dbReference type="Pfam" id="PF03496"/>
    </source>
</evidence>
<evidence type="ECO:0000313" key="2">
    <source>
        <dbReference type="EMBL" id="GAA4458739.1"/>
    </source>
</evidence>
<dbReference type="EMBL" id="BAABHD010000030">
    <property type="protein sequence ID" value="GAA4458739.1"/>
    <property type="molecule type" value="Genomic_DNA"/>
</dbReference>
<feature type="domain" description="ADP ribosyltransferase" evidence="1">
    <location>
        <begin position="3"/>
        <end position="133"/>
    </location>
</feature>
<dbReference type="Proteomes" id="UP001501175">
    <property type="component" value="Unassembled WGS sequence"/>
</dbReference>